<comment type="similarity">
    <text evidence="2 12">Belongs to the amiloride-sensitive sodium channel (TC 1.A.6) family.</text>
</comment>
<keyword evidence="7" id="KW-0915">Sodium</keyword>
<dbReference type="PANTHER" id="PTHR11690:SF300">
    <property type="entry name" value="PICKPOCKET PROTEIN 19"/>
    <property type="match status" value="1"/>
</dbReference>
<dbReference type="EMBL" id="QCYY01000813">
    <property type="protein sequence ID" value="ROT82516.1"/>
    <property type="molecule type" value="Genomic_DNA"/>
</dbReference>
<dbReference type="InterPro" id="IPR001873">
    <property type="entry name" value="ENaC"/>
</dbReference>
<organism evidence="16 17">
    <name type="scientific">Penaeus vannamei</name>
    <name type="common">Whiteleg shrimp</name>
    <name type="synonym">Litopenaeus vannamei</name>
    <dbReference type="NCBI Taxonomy" id="6689"/>
    <lineage>
        <taxon>Eukaryota</taxon>
        <taxon>Metazoa</taxon>
        <taxon>Ecdysozoa</taxon>
        <taxon>Arthropoda</taxon>
        <taxon>Crustacea</taxon>
        <taxon>Multicrustacea</taxon>
        <taxon>Malacostraca</taxon>
        <taxon>Eumalacostraca</taxon>
        <taxon>Eucarida</taxon>
        <taxon>Decapoda</taxon>
        <taxon>Dendrobranchiata</taxon>
        <taxon>Penaeoidea</taxon>
        <taxon>Penaeidae</taxon>
        <taxon>Penaeus</taxon>
    </lineage>
</organism>
<evidence type="ECO:0000313" key="17">
    <source>
        <dbReference type="Proteomes" id="UP000283509"/>
    </source>
</evidence>
<proteinExistence type="inferred from homology"/>
<evidence type="ECO:0000256" key="2">
    <source>
        <dbReference type="ARBA" id="ARBA00007193"/>
    </source>
</evidence>
<evidence type="ECO:0000256" key="12">
    <source>
        <dbReference type="RuleBase" id="RU000679"/>
    </source>
</evidence>
<keyword evidence="13" id="KW-0175">Coiled coil</keyword>
<evidence type="ECO:0000256" key="11">
    <source>
        <dbReference type="ARBA" id="ARBA00023303"/>
    </source>
</evidence>
<feature type="transmembrane region" description="Helical" evidence="15">
    <location>
        <begin position="61"/>
        <end position="86"/>
    </location>
</feature>
<accession>A0A3R7PD89</accession>
<evidence type="ECO:0000256" key="3">
    <source>
        <dbReference type="ARBA" id="ARBA00022448"/>
    </source>
</evidence>
<keyword evidence="17" id="KW-1185">Reference proteome</keyword>
<gene>
    <name evidence="16" type="ORF">C7M84_024328</name>
</gene>
<evidence type="ECO:0000256" key="7">
    <source>
        <dbReference type="ARBA" id="ARBA00023053"/>
    </source>
</evidence>
<keyword evidence="4 12" id="KW-0894">Sodium channel</keyword>
<keyword evidence="8 12" id="KW-0406">Ion transport</keyword>
<dbReference type="Pfam" id="PF00858">
    <property type="entry name" value="ASC"/>
    <property type="match status" value="1"/>
</dbReference>
<feature type="region of interest" description="Disordered" evidence="14">
    <location>
        <begin position="1"/>
        <end position="31"/>
    </location>
</feature>
<feature type="compositionally biased region" description="Basic and acidic residues" evidence="14">
    <location>
        <begin position="553"/>
        <end position="564"/>
    </location>
</feature>
<evidence type="ECO:0000256" key="8">
    <source>
        <dbReference type="ARBA" id="ARBA00023065"/>
    </source>
</evidence>
<evidence type="ECO:0000256" key="1">
    <source>
        <dbReference type="ARBA" id="ARBA00004141"/>
    </source>
</evidence>
<dbReference type="GO" id="GO:0015280">
    <property type="term" value="F:ligand-gated sodium channel activity"/>
    <property type="evidence" value="ECO:0007669"/>
    <property type="project" value="TreeGrafter"/>
</dbReference>
<keyword evidence="5 12" id="KW-0812">Transmembrane</keyword>
<dbReference type="OrthoDB" id="6021021at2759"/>
<keyword evidence="9 15" id="KW-0472">Membrane</keyword>
<evidence type="ECO:0000256" key="10">
    <source>
        <dbReference type="ARBA" id="ARBA00023201"/>
    </source>
</evidence>
<evidence type="ECO:0000256" key="13">
    <source>
        <dbReference type="SAM" id="Coils"/>
    </source>
</evidence>
<dbReference type="STRING" id="6689.A0A3R7PD89"/>
<keyword evidence="6 15" id="KW-1133">Transmembrane helix</keyword>
<evidence type="ECO:0000256" key="14">
    <source>
        <dbReference type="SAM" id="MobiDB-lite"/>
    </source>
</evidence>
<evidence type="ECO:0000256" key="6">
    <source>
        <dbReference type="ARBA" id="ARBA00022989"/>
    </source>
</evidence>
<dbReference type="AlphaFoldDB" id="A0A3R7PD89"/>
<reference evidence="16 17" key="1">
    <citation type="submission" date="2018-04" db="EMBL/GenBank/DDBJ databases">
        <authorList>
            <person name="Zhang X."/>
            <person name="Yuan J."/>
            <person name="Li F."/>
            <person name="Xiang J."/>
        </authorList>
    </citation>
    <scope>NUCLEOTIDE SEQUENCE [LARGE SCALE GENOMIC DNA]</scope>
    <source>
        <tissue evidence="16">Muscle</tissue>
    </source>
</reference>
<feature type="coiled-coil region" evidence="13">
    <location>
        <begin position="149"/>
        <end position="176"/>
    </location>
</feature>
<keyword evidence="3 12" id="KW-0813">Transport</keyword>
<feature type="region of interest" description="Disordered" evidence="14">
    <location>
        <begin position="527"/>
        <end position="564"/>
    </location>
</feature>
<evidence type="ECO:0000256" key="9">
    <source>
        <dbReference type="ARBA" id="ARBA00023136"/>
    </source>
</evidence>
<name>A0A3R7PD89_PENVA</name>
<evidence type="ECO:0000256" key="4">
    <source>
        <dbReference type="ARBA" id="ARBA00022461"/>
    </source>
</evidence>
<reference evidence="16 17" key="2">
    <citation type="submission" date="2019-01" db="EMBL/GenBank/DDBJ databases">
        <title>The decoding of complex shrimp genome reveals the adaptation for benthos swimmer, frequently molting mechanism and breeding impact on genome.</title>
        <authorList>
            <person name="Sun Y."/>
            <person name="Gao Y."/>
            <person name="Yu Y."/>
        </authorList>
    </citation>
    <scope>NUCLEOTIDE SEQUENCE [LARGE SCALE GENOMIC DNA]</scope>
    <source>
        <tissue evidence="16">Muscle</tissue>
    </source>
</reference>
<keyword evidence="10 12" id="KW-0739">Sodium transport</keyword>
<evidence type="ECO:0000313" key="16">
    <source>
        <dbReference type="EMBL" id="ROT82516.1"/>
    </source>
</evidence>
<comment type="caution">
    <text evidence="16">The sequence shown here is derived from an EMBL/GenBank/DDBJ whole genome shotgun (WGS) entry which is preliminary data.</text>
</comment>
<dbReference type="Proteomes" id="UP000283509">
    <property type="component" value="Unassembled WGS sequence"/>
</dbReference>
<evidence type="ECO:0000256" key="5">
    <source>
        <dbReference type="ARBA" id="ARBA00022692"/>
    </source>
</evidence>
<sequence>MEAFHRRDGSGYPFPTPKPPEKKKRPPTSSSMSNLLEMICTKSTSHGLAHIWDNRRSAMGVLWFVVTAVCLVIGVVTCVFLVLQFMNREAQQEMRLKNADSLQIPSAVICNRRLFSRKKLESLGVGVSVSSLMVVMASPPYLGWRSNTTAEGRRRLQEAEAELSQLLEKNKTTFTELVERVSYSCEDVLIQCMVAMKSLPREECCQRFTKMPTMSGLCLAFFTTPNDKQILESDFMGLTFYVKVPEDDDPELDPRIISPGFMIRSGLYVTVMSPSMHPAALVTSEGSHLKPLTIASIRVTATKKKTESMRLTQADWDDNVCVDESKLDYVTRPEDYYNTKLNCKIAKIRDLFLNVCNCSMYGLSHYDDAQETTCTLSQGSHCYEAFESILRDNISKEIQSQIRRDCPYLCQEDSYASHSSYDEFSIFPALQQVLQDSDAAFTGTDLAVVSIQHARLRFNELNVWTETGLDLLGAVGNFFSRGKEESALLLDVIRRPLFHPHYVEKRKHSFSDCNKIRTSILEKTNKQTEEHSILPQLEPPGSTQVSEGYQPHRILEKTRNRDHV</sequence>
<keyword evidence="11 12" id="KW-0407">Ion channel</keyword>
<dbReference type="Gene3D" id="2.60.470.10">
    <property type="entry name" value="Acid-sensing ion channels like domains"/>
    <property type="match status" value="1"/>
</dbReference>
<dbReference type="PANTHER" id="PTHR11690">
    <property type="entry name" value="AMILORIDE-SENSITIVE SODIUM CHANNEL-RELATED"/>
    <property type="match status" value="1"/>
</dbReference>
<dbReference type="GO" id="GO:0005886">
    <property type="term" value="C:plasma membrane"/>
    <property type="evidence" value="ECO:0007669"/>
    <property type="project" value="TreeGrafter"/>
</dbReference>
<comment type="subcellular location">
    <subcellularLocation>
        <location evidence="1">Membrane</location>
        <topology evidence="1">Multi-pass membrane protein</topology>
    </subcellularLocation>
</comment>
<evidence type="ECO:0000256" key="15">
    <source>
        <dbReference type="SAM" id="Phobius"/>
    </source>
</evidence>
<protein>
    <submittedName>
        <fullName evidence="16">Sodium channel protein Nach</fullName>
    </submittedName>
</protein>